<evidence type="ECO:0000259" key="6">
    <source>
        <dbReference type="Pfam" id="PF01694"/>
    </source>
</evidence>
<feature type="transmembrane region" description="Helical" evidence="5">
    <location>
        <begin position="109"/>
        <end position="132"/>
    </location>
</feature>
<dbReference type="GO" id="GO:0016020">
    <property type="term" value="C:membrane"/>
    <property type="evidence" value="ECO:0007669"/>
    <property type="project" value="UniProtKB-SubCell"/>
</dbReference>
<proteinExistence type="predicted"/>
<dbReference type="InterPro" id="IPR035952">
    <property type="entry name" value="Rhomboid-like_sf"/>
</dbReference>
<evidence type="ECO:0000313" key="8">
    <source>
        <dbReference type="Proteomes" id="UP000231553"/>
    </source>
</evidence>
<feature type="transmembrane region" description="Helical" evidence="5">
    <location>
        <begin position="193"/>
        <end position="212"/>
    </location>
</feature>
<name>A0A2M8J3R4_9RHOB</name>
<dbReference type="AlphaFoldDB" id="A0A2M8J3R4"/>
<dbReference type="SUPFAM" id="SSF144091">
    <property type="entry name" value="Rhomboid-like"/>
    <property type="match status" value="1"/>
</dbReference>
<dbReference type="Proteomes" id="UP000231553">
    <property type="component" value="Unassembled WGS sequence"/>
</dbReference>
<accession>A0A2M8J3R4</accession>
<dbReference type="Pfam" id="PF01694">
    <property type="entry name" value="Rhomboid"/>
    <property type="match status" value="1"/>
</dbReference>
<feature type="domain" description="Peptidase S54 rhomboid" evidence="6">
    <location>
        <begin position="75"/>
        <end position="212"/>
    </location>
</feature>
<dbReference type="GO" id="GO:0004252">
    <property type="term" value="F:serine-type endopeptidase activity"/>
    <property type="evidence" value="ECO:0007669"/>
    <property type="project" value="InterPro"/>
</dbReference>
<sequence>MTAQDLPMPHRPRLWLPLPLLVVFLGLPALIELLLIAGDLGWLPLRGVRSLAYQNGAFWAGLLDNWRPNYAAQPWLMFLTYSFLHAGFGHLVGNMVALVVLMQLVARRLTAWSFTAVYLISAIGGGLGFALLGQAVNPMVGASGALFGIAGAWKWIDWQRVASGPARAWMILRDIALLSLLNLVIWVTEGGALAWEAHLGGFLAGLAAMAVLDRRAGPGPRGG</sequence>
<dbReference type="PANTHER" id="PTHR43066">
    <property type="entry name" value="RHOMBOID-RELATED PROTEIN"/>
    <property type="match status" value="1"/>
</dbReference>
<feature type="transmembrane region" description="Helical" evidence="5">
    <location>
        <begin position="75"/>
        <end position="102"/>
    </location>
</feature>
<feature type="transmembrane region" description="Helical" evidence="5">
    <location>
        <begin position="138"/>
        <end position="156"/>
    </location>
</feature>
<feature type="transmembrane region" description="Helical" evidence="5">
    <location>
        <begin position="168"/>
        <end position="187"/>
    </location>
</feature>
<keyword evidence="4 5" id="KW-0472">Membrane</keyword>
<protein>
    <submittedName>
        <fullName evidence="7">Rhomboid family intramembrane serine protease</fullName>
    </submittedName>
</protein>
<dbReference type="Gene3D" id="1.20.1540.10">
    <property type="entry name" value="Rhomboid-like"/>
    <property type="match status" value="1"/>
</dbReference>
<evidence type="ECO:0000256" key="3">
    <source>
        <dbReference type="ARBA" id="ARBA00022989"/>
    </source>
</evidence>
<keyword evidence="7" id="KW-0645">Protease</keyword>
<comment type="caution">
    <text evidence="7">The sequence shown here is derived from an EMBL/GenBank/DDBJ whole genome shotgun (WGS) entry which is preliminary data.</text>
</comment>
<comment type="subcellular location">
    <subcellularLocation>
        <location evidence="1">Membrane</location>
        <topology evidence="1">Multi-pass membrane protein</topology>
    </subcellularLocation>
</comment>
<keyword evidence="2 5" id="KW-0812">Transmembrane</keyword>
<evidence type="ECO:0000256" key="2">
    <source>
        <dbReference type="ARBA" id="ARBA00022692"/>
    </source>
</evidence>
<keyword evidence="3 5" id="KW-1133">Transmembrane helix</keyword>
<evidence type="ECO:0000256" key="4">
    <source>
        <dbReference type="ARBA" id="ARBA00023136"/>
    </source>
</evidence>
<evidence type="ECO:0000256" key="1">
    <source>
        <dbReference type="ARBA" id="ARBA00004141"/>
    </source>
</evidence>
<feature type="transmembrane region" description="Helical" evidence="5">
    <location>
        <begin position="14"/>
        <end position="37"/>
    </location>
</feature>
<dbReference type="InterPro" id="IPR022764">
    <property type="entry name" value="Peptidase_S54_rhomboid_dom"/>
</dbReference>
<gene>
    <name evidence="7" type="ORF">CVM52_07000</name>
</gene>
<dbReference type="GO" id="GO:0006508">
    <property type="term" value="P:proteolysis"/>
    <property type="evidence" value="ECO:0007669"/>
    <property type="project" value="UniProtKB-KW"/>
</dbReference>
<reference evidence="7 8" key="1">
    <citation type="journal article" date="2018" name="Int. J. Syst. Evol. Microbiol.">
        <title>Pseudooceanicola lipolyticus sp. nov., a marine alphaproteobacterium, reclassification of Oceanicola flagellatus as Pseudooceanicola flagellatus comb. nov. and emended description of the genus Pseudooceanicola.</title>
        <authorList>
            <person name="Huang M.-M."/>
            <person name="Guo L.-L."/>
            <person name="Wu Y.-H."/>
            <person name="Lai Q.-L."/>
            <person name="Shao Z.-Z."/>
            <person name="Wang C.-S."/>
            <person name="Wu M."/>
            <person name="Xu X.-W."/>
        </authorList>
    </citation>
    <scope>NUCLEOTIDE SEQUENCE [LARGE SCALE GENOMIC DNA]</scope>
    <source>
        <strain evidence="7 8">157</strain>
    </source>
</reference>
<keyword evidence="7" id="KW-0378">Hydrolase</keyword>
<dbReference type="EMBL" id="PGTB01000015">
    <property type="protein sequence ID" value="PJE37413.1"/>
    <property type="molecule type" value="Genomic_DNA"/>
</dbReference>
<dbReference type="OrthoDB" id="9797190at2"/>
<organism evidence="7 8">
    <name type="scientific">Pseudooceanicola lipolyticus</name>
    <dbReference type="NCBI Taxonomy" id="2029104"/>
    <lineage>
        <taxon>Bacteria</taxon>
        <taxon>Pseudomonadati</taxon>
        <taxon>Pseudomonadota</taxon>
        <taxon>Alphaproteobacteria</taxon>
        <taxon>Rhodobacterales</taxon>
        <taxon>Paracoccaceae</taxon>
        <taxon>Pseudooceanicola</taxon>
    </lineage>
</organism>
<evidence type="ECO:0000256" key="5">
    <source>
        <dbReference type="SAM" id="Phobius"/>
    </source>
</evidence>
<keyword evidence="8" id="KW-1185">Reference proteome</keyword>
<evidence type="ECO:0000313" key="7">
    <source>
        <dbReference type="EMBL" id="PJE37413.1"/>
    </source>
</evidence>